<dbReference type="RefSeq" id="WP_083036872.1">
    <property type="nucleotide sequence ID" value="NZ_AP022562.1"/>
</dbReference>
<feature type="transmembrane region" description="Helical" evidence="1">
    <location>
        <begin position="12"/>
        <end position="35"/>
    </location>
</feature>
<evidence type="ECO:0000256" key="1">
    <source>
        <dbReference type="SAM" id="Phobius"/>
    </source>
</evidence>
<feature type="transmembrane region" description="Helical" evidence="1">
    <location>
        <begin position="117"/>
        <end position="135"/>
    </location>
</feature>
<reference evidence="2 3" key="1">
    <citation type="journal article" date="2019" name="Emerg. Microbes Infect.">
        <title>Comprehensive subspecies identification of 175 nontuberculous mycobacteria species based on 7547 genomic profiles.</title>
        <authorList>
            <person name="Matsumoto Y."/>
            <person name="Kinjo T."/>
            <person name="Motooka D."/>
            <person name="Nabeya D."/>
            <person name="Jung N."/>
            <person name="Uechi K."/>
            <person name="Horii T."/>
            <person name="Iida T."/>
            <person name="Fujita J."/>
            <person name="Nakamura S."/>
        </authorList>
    </citation>
    <scope>NUCLEOTIDE SEQUENCE [LARGE SCALE GENOMIC DNA]</scope>
    <source>
        <strain evidence="2 3">JCM 6391</strain>
    </source>
</reference>
<keyword evidence="1" id="KW-0812">Transmembrane</keyword>
<evidence type="ECO:0000313" key="3">
    <source>
        <dbReference type="Proteomes" id="UP000466997"/>
    </source>
</evidence>
<proteinExistence type="predicted"/>
<sequence length="154" mass="16904">MSWDMFGTNWRLFGDLAAVAFAAMLCFATGAFCYVRRLQDRTPPPISEGIGARKAVLVKVRKREPLSSQELEFAGRVIADQRTPLAFCIPAAIFSLGCFYVLGSLEQLHGATPSERTFLGVIPMLGSFNVTAQLVRVVKLKKRLPAAAQQRVGE</sequence>
<dbReference type="KEGG" id="mnm:MNVM_19700"/>
<gene>
    <name evidence="2" type="ORF">MNVM_19700</name>
</gene>
<keyword evidence="3" id="KW-1185">Reference proteome</keyword>
<name>A0A7I7JNF7_9MYCO</name>
<dbReference type="AlphaFoldDB" id="A0A7I7JNF7"/>
<dbReference type="EMBL" id="AP022562">
    <property type="protein sequence ID" value="BBX12889.1"/>
    <property type="molecule type" value="Genomic_DNA"/>
</dbReference>
<protein>
    <submittedName>
        <fullName evidence="2">Uncharacterized protein</fullName>
    </submittedName>
</protein>
<organism evidence="2 3">
    <name type="scientific">Mycobacterium novum</name>
    <dbReference type="NCBI Taxonomy" id="2492438"/>
    <lineage>
        <taxon>Bacteria</taxon>
        <taxon>Bacillati</taxon>
        <taxon>Actinomycetota</taxon>
        <taxon>Actinomycetes</taxon>
        <taxon>Mycobacteriales</taxon>
        <taxon>Mycobacteriaceae</taxon>
        <taxon>Mycobacterium</taxon>
    </lineage>
</organism>
<feature type="transmembrane region" description="Helical" evidence="1">
    <location>
        <begin position="85"/>
        <end position="105"/>
    </location>
</feature>
<keyword evidence="1" id="KW-1133">Transmembrane helix</keyword>
<keyword evidence="1" id="KW-0472">Membrane</keyword>
<dbReference type="Proteomes" id="UP000466997">
    <property type="component" value="Chromosome"/>
</dbReference>
<evidence type="ECO:0000313" key="2">
    <source>
        <dbReference type="EMBL" id="BBX12889.1"/>
    </source>
</evidence>
<accession>A0A7I7JNF7</accession>